<comment type="caution">
    <text evidence="2">The sequence shown here is derived from an EMBL/GenBank/DDBJ whole genome shotgun (WGS) entry which is preliminary data.</text>
</comment>
<proteinExistence type="predicted"/>
<dbReference type="AlphaFoldDB" id="A0ABD3WW87"/>
<evidence type="ECO:0000313" key="2">
    <source>
        <dbReference type="EMBL" id="KAL3876805.1"/>
    </source>
</evidence>
<protein>
    <recommendedName>
        <fullName evidence="4">Endonuclease/exonuclease/phosphatase domain-containing protein</fullName>
    </recommendedName>
</protein>
<dbReference type="Proteomes" id="UP001634394">
    <property type="component" value="Unassembled WGS sequence"/>
</dbReference>
<dbReference type="EMBL" id="JBJQND010000005">
    <property type="protein sequence ID" value="KAL3876805.1"/>
    <property type="molecule type" value="Genomic_DNA"/>
</dbReference>
<evidence type="ECO:0008006" key="4">
    <source>
        <dbReference type="Google" id="ProtNLM"/>
    </source>
</evidence>
<accession>A0ABD3WW87</accession>
<gene>
    <name evidence="2" type="ORF">ACJMK2_034599</name>
</gene>
<feature type="region of interest" description="Disordered" evidence="1">
    <location>
        <begin position="1"/>
        <end position="21"/>
    </location>
</feature>
<organism evidence="2 3">
    <name type="scientific">Sinanodonta woodiana</name>
    <name type="common">Chinese pond mussel</name>
    <name type="synonym">Anodonta woodiana</name>
    <dbReference type="NCBI Taxonomy" id="1069815"/>
    <lineage>
        <taxon>Eukaryota</taxon>
        <taxon>Metazoa</taxon>
        <taxon>Spiralia</taxon>
        <taxon>Lophotrochozoa</taxon>
        <taxon>Mollusca</taxon>
        <taxon>Bivalvia</taxon>
        <taxon>Autobranchia</taxon>
        <taxon>Heteroconchia</taxon>
        <taxon>Palaeoheterodonta</taxon>
        <taxon>Unionida</taxon>
        <taxon>Unionoidea</taxon>
        <taxon>Unionidae</taxon>
        <taxon>Unioninae</taxon>
        <taxon>Sinanodonta</taxon>
    </lineage>
</organism>
<name>A0ABD3WW87_SINWO</name>
<dbReference type="Gene3D" id="3.60.10.10">
    <property type="entry name" value="Endonuclease/exonuclease/phosphatase"/>
    <property type="match status" value="1"/>
</dbReference>
<dbReference type="InterPro" id="IPR036691">
    <property type="entry name" value="Endo/exonu/phosph_ase_sf"/>
</dbReference>
<sequence length="300" mass="34496">MASKSKGARLKTSSTSKRSKKCSKKCTVVEKPLLKVLIMNVSGVSEGKLTAERRKQTIVDIIDEHNPILALFQEFTWKKTCGKVWKSYTLPRHYQIIGNKEASIMYNTNEVTVTERGKETKKLQRYVKELQRPTSKDPTPIYLDIESNARMALIVLETKGVPVMKFICISWHGNHAGMTNDGKVTEFKNLMFFLNDIYKKFKLPILIAGDFNVKMKSIRHKVQYPFKLYEYEASERRKKKGVIDYFIATTELHLSNIKPVDLKKYSKAYNPEKVFDHDPIKAILELDSSSDSSCSEYDSC</sequence>
<reference evidence="2 3" key="1">
    <citation type="submission" date="2024-11" db="EMBL/GenBank/DDBJ databases">
        <title>Chromosome-level genome assembly of the freshwater bivalve Anodonta woodiana.</title>
        <authorList>
            <person name="Chen X."/>
        </authorList>
    </citation>
    <scope>NUCLEOTIDE SEQUENCE [LARGE SCALE GENOMIC DNA]</scope>
    <source>
        <strain evidence="2">MN2024</strain>
        <tissue evidence="2">Gills</tissue>
    </source>
</reference>
<evidence type="ECO:0000256" key="1">
    <source>
        <dbReference type="SAM" id="MobiDB-lite"/>
    </source>
</evidence>
<evidence type="ECO:0000313" key="3">
    <source>
        <dbReference type="Proteomes" id="UP001634394"/>
    </source>
</evidence>
<dbReference type="SUPFAM" id="SSF56219">
    <property type="entry name" value="DNase I-like"/>
    <property type="match status" value="1"/>
</dbReference>
<keyword evidence="3" id="KW-1185">Reference proteome</keyword>